<gene>
    <name evidence="1" type="ORF">MHI_LOCUS721861</name>
</gene>
<protein>
    <submittedName>
        <fullName evidence="1">Uncharacterized protein</fullName>
    </submittedName>
</protein>
<keyword evidence="2" id="KW-1185">Reference proteome</keyword>
<dbReference type="Proteomes" id="UP000752696">
    <property type="component" value="Unassembled WGS sequence"/>
</dbReference>
<proteinExistence type="predicted"/>
<dbReference type="EMBL" id="CAJDYZ010009963">
    <property type="protein sequence ID" value="CAD1477328.1"/>
    <property type="molecule type" value="Genomic_DNA"/>
</dbReference>
<reference evidence="1" key="1">
    <citation type="submission" date="2020-07" db="EMBL/GenBank/DDBJ databases">
        <authorList>
            <person name="Nazaruddin N."/>
        </authorList>
    </citation>
    <scope>NUCLEOTIDE SEQUENCE</scope>
</reference>
<accession>A0A6V7HF71</accession>
<evidence type="ECO:0000313" key="2">
    <source>
        <dbReference type="Proteomes" id="UP000752696"/>
    </source>
</evidence>
<name>A0A6V7HF71_9HYME</name>
<feature type="non-terminal residue" evidence="1">
    <location>
        <position position="1"/>
    </location>
</feature>
<sequence length="49" mass="5432">VPRLVEQQSAIAKFRKIPSKFLRSCRAEATTMESYRSASARSALSTSTL</sequence>
<comment type="caution">
    <text evidence="1">The sequence shown here is derived from an EMBL/GenBank/DDBJ whole genome shotgun (WGS) entry which is preliminary data.</text>
</comment>
<organism evidence="1 2">
    <name type="scientific">Heterotrigona itama</name>
    <dbReference type="NCBI Taxonomy" id="395501"/>
    <lineage>
        <taxon>Eukaryota</taxon>
        <taxon>Metazoa</taxon>
        <taxon>Ecdysozoa</taxon>
        <taxon>Arthropoda</taxon>
        <taxon>Hexapoda</taxon>
        <taxon>Insecta</taxon>
        <taxon>Pterygota</taxon>
        <taxon>Neoptera</taxon>
        <taxon>Endopterygota</taxon>
        <taxon>Hymenoptera</taxon>
        <taxon>Apocrita</taxon>
        <taxon>Aculeata</taxon>
        <taxon>Apoidea</taxon>
        <taxon>Anthophila</taxon>
        <taxon>Apidae</taxon>
        <taxon>Heterotrigona</taxon>
    </lineage>
</organism>
<evidence type="ECO:0000313" key="1">
    <source>
        <dbReference type="EMBL" id="CAD1477328.1"/>
    </source>
</evidence>
<dbReference type="AlphaFoldDB" id="A0A6V7HF71"/>